<dbReference type="Proteomes" id="UP000186955">
    <property type="component" value="Unassembled WGS sequence"/>
</dbReference>
<dbReference type="AlphaFoldDB" id="A0A1Q5ULT3"/>
<keyword evidence="2" id="KW-1185">Reference proteome</keyword>
<reference evidence="1 2" key="1">
    <citation type="submission" date="2016-10" db="EMBL/GenBank/DDBJ databases">
        <title>Genome sequence of the ascomycete fungus Penicillium subrubescens.</title>
        <authorList>
            <person name="De Vries R.P."/>
            <person name="Peng M."/>
            <person name="Dilokpimol A."/>
            <person name="Hilden K."/>
            <person name="Makela M.R."/>
            <person name="Grigoriev I."/>
            <person name="Riley R."/>
            <person name="Granchi Z."/>
        </authorList>
    </citation>
    <scope>NUCLEOTIDE SEQUENCE [LARGE SCALE GENOMIC DNA]</scope>
    <source>
        <strain evidence="1 2">CBS 132785</strain>
    </source>
</reference>
<evidence type="ECO:0000313" key="2">
    <source>
        <dbReference type="Proteomes" id="UP000186955"/>
    </source>
</evidence>
<accession>A0A1Q5ULT3</accession>
<comment type="caution">
    <text evidence="1">The sequence shown here is derived from an EMBL/GenBank/DDBJ whole genome shotgun (WGS) entry which is preliminary data.</text>
</comment>
<name>A0A1Q5ULT3_9EURO</name>
<sequence length="150" mass="16712">MARHSTAIVRLAMDTVDERTRHLSDHIYHMITFAAIIICRLLNNYETQLGLTHNIAELDSLVLSLVQWLHSIGLPCHAAHTLGNIIAKVHQKLRPRVEAVPVTAPADEFPPEENFTNYYFPEFLGIGPSADGTWDLLSDLSFLPQGPSSS</sequence>
<proteinExistence type="predicted"/>
<dbReference type="STRING" id="1316194.A0A1Q5ULT3"/>
<evidence type="ECO:0000313" key="1">
    <source>
        <dbReference type="EMBL" id="OKP13432.1"/>
    </source>
</evidence>
<protein>
    <submittedName>
        <fullName evidence="1">Uncharacterized protein</fullName>
    </submittedName>
</protein>
<dbReference type="EMBL" id="MNBE01000128">
    <property type="protein sequence ID" value="OKP13432.1"/>
    <property type="molecule type" value="Genomic_DNA"/>
</dbReference>
<organism evidence="1 2">
    <name type="scientific">Penicillium subrubescens</name>
    <dbReference type="NCBI Taxonomy" id="1316194"/>
    <lineage>
        <taxon>Eukaryota</taxon>
        <taxon>Fungi</taxon>
        <taxon>Dikarya</taxon>
        <taxon>Ascomycota</taxon>
        <taxon>Pezizomycotina</taxon>
        <taxon>Eurotiomycetes</taxon>
        <taxon>Eurotiomycetidae</taxon>
        <taxon>Eurotiales</taxon>
        <taxon>Aspergillaceae</taxon>
        <taxon>Penicillium</taxon>
    </lineage>
</organism>
<gene>
    <name evidence="1" type="ORF">PENSUB_623</name>
</gene>